<dbReference type="GO" id="GO:0007165">
    <property type="term" value="P:signal transduction"/>
    <property type="evidence" value="ECO:0007669"/>
    <property type="project" value="TreeGrafter"/>
</dbReference>
<protein>
    <recommendedName>
        <fullName evidence="9">Nus factor SuhB</fullName>
        <ecNumber evidence="4">3.1.3.25</ecNumber>
    </recommendedName>
    <alternativeName>
        <fullName evidence="10">Inositol-1-monophosphatase</fullName>
    </alternativeName>
</protein>
<dbReference type="Proteomes" id="UP000000238">
    <property type="component" value="Chromosome"/>
</dbReference>
<evidence type="ECO:0000256" key="3">
    <source>
        <dbReference type="ARBA" id="ARBA00009759"/>
    </source>
</evidence>
<keyword evidence="7" id="KW-0805">Transcription regulation</keyword>
<evidence type="ECO:0000256" key="6">
    <source>
        <dbReference type="ARBA" id="ARBA00022801"/>
    </source>
</evidence>
<keyword evidence="7" id="KW-0804">Transcription</keyword>
<dbReference type="PRINTS" id="PR00377">
    <property type="entry name" value="IMPHPHTASES"/>
</dbReference>
<feature type="binding site" evidence="11">
    <location>
        <position position="88"/>
    </location>
    <ligand>
        <name>Mg(2+)</name>
        <dbReference type="ChEBI" id="CHEBI:18420"/>
        <label>1</label>
        <note>catalytic</note>
    </ligand>
</feature>
<dbReference type="Gene3D" id="3.40.190.80">
    <property type="match status" value="1"/>
</dbReference>
<feature type="binding site" evidence="11">
    <location>
        <position position="65"/>
    </location>
    <ligand>
        <name>Mg(2+)</name>
        <dbReference type="ChEBI" id="CHEBI:18420"/>
        <label>1</label>
        <note>catalytic</note>
    </ligand>
</feature>
<feature type="binding site" evidence="11">
    <location>
        <position position="86"/>
    </location>
    <ligand>
        <name>Mg(2+)</name>
        <dbReference type="ChEBI" id="CHEBI:18420"/>
        <label>1</label>
        <note>catalytic</note>
    </ligand>
</feature>
<keyword evidence="8 11" id="KW-0460">Magnesium</keyword>
<dbReference type="SUPFAM" id="SSF56655">
    <property type="entry name" value="Carbohydrate phosphatase"/>
    <property type="match status" value="1"/>
</dbReference>
<evidence type="ECO:0000256" key="10">
    <source>
        <dbReference type="ARBA" id="ARBA00030730"/>
    </source>
</evidence>
<dbReference type="GO" id="GO:0008934">
    <property type="term" value="F:inositol monophosphate 1-phosphatase activity"/>
    <property type="evidence" value="ECO:0007669"/>
    <property type="project" value="TreeGrafter"/>
</dbReference>
<gene>
    <name evidence="12" type="ordered locus">HCH_03301</name>
</gene>
<evidence type="ECO:0000256" key="9">
    <source>
        <dbReference type="ARBA" id="ARBA00023884"/>
    </source>
</evidence>
<comment type="cofactor">
    <cofactor evidence="2 11">
        <name>Mg(2+)</name>
        <dbReference type="ChEBI" id="CHEBI:18420"/>
    </cofactor>
</comment>
<dbReference type="EMBL" id="CP000155">
    <property type="protein sequence ID" value="ABC30056.1"/>
    <property type="molecule type" value="Genomic_DNA"/>
</dbReference>
<dbReference type="HOGENOM" id="CLU_044118_0_4_6"/>
<comment type="catalytic activity">
    <reaction evidence="1">
        <text>a myo-inositol phosphate + H2O = myo-inositol + phosphate</text>
        <dbReference type="Rhea" id="RHEA:24056"/>
        <dbReference type="ChEBI" id="CHEBI:15377"/>
        <dbReference type="ChEBI" id="CHEBI:17268"/>
        <dbReference type="ChEBI" id="CHEBI:43474"/>
        <dbReference type="ChEBI" id="CHEBI:84139"/>
        <dbReference type="EC" id="3.1.3.25"/>
    </reaction>
</comment>
<dbReference type="PROSITE" id="PS00629">
    <property type="entry name" value="IMP_1"/>
    <property type="match status" value="1"/>
</dbReference>
<dbReference type="InterPro" id="IPR020583">
    <property type="entry name" value="Inositol_monoP_metal-BS"/>
</dbReference>
<dbReference type="PANTHER" id="PTHR20854">
    <property type="entry name" value="INOSITOL MONOPHOSPHATASE"/>
    <property type="match status" value="1"/>
</dbReference>
<proteinExistence type="inferred from homology"/>
<evidence type="ECO:0000256" key="2">
    <source>
        <dbReference type="ARBA" id="ARBA00001946"/>
    </source>
</evidence>
<dbReference type="STRING" id="349521.HCH_03301"/>
<feature type="binding site" evidence="11">
    <location>
        <position position="214"/>
    </location>
    <ligand>
        <name>Mg(2+)</name>
        <dbReference type="ChEBI" id="CHEBI:18420"/>
        <label>1</label>
        <note>catalytic</note>
    </ligand>
</feature>
<evidence type="ECO:0000256" key="7">
    <source>
        <dbReference type="ARBA" id="ARBA00022814"/>
    </source>
</evidence>
<dbReference type="GO" id="GO:0046872">
    <property type="term" value="F:metal ion binding"/>
    <property type="evidence" value="ECO:0007669"/>
    <property type="project" value="UniProtKB-KW"/>
</dbReference>
<dbReference type="AlphaFoldDB" id="Q2SH18"/>
<dbReference type="OrthoDB" id="9785695at2"/>
<sequence>MQREQAEAILREAGELALSYFSQRACLRVERKARQDLVSEADREVESLIRRRIQAACPRDRLLGEEFGLAASGQGDDSNASIWVIDPIDGTTNFLRGIPEFAITLCRVCDGAPDIGLIYHPVNQEMLFAARSQGAWRNGVRHQIEPTPVTLDSAVLGLGYNLRPGNAQRAIAMMRSWTEAGCVTRQTGSAAVGISQAILGRTDAFYEPQLNSWDALAGQLIATEAGLHSSPYLSGERLTRGGPVWIARPELFDLVREEETAW</sequence>
<dbReference type="eggNOG" id="COG0483">
    <property type="taxonomic scope" value="Bacteria"/>
</dbReference>
<evidence type="ECO:0000256" key="8">
    <source>
        <dbReference type="ARBA" id="ARBA00022842"/>
    </source>
</evidence>
<dbReference type="EC" id="3.1.3.25" evidence="4"/>
<dbReference type="PANTHER" id="PTHR20854:SF4">
    <property type="entry name" value="INOSITOL-1-MONOPHOSPHATASE-RELATED"/>
    <property type="match status" value="1"/>
</dbReference>
<dbReference type="FunFam" id="3.30.540.10:FF:000003">
    <property type="entry name" value="Inositol-1-monophosphatase"/>
    <property type="match status" value="1"/>
</dbReference>
<dbReference type="Gene3D" id="3.30.540.10">
    <property type="entry name" value="Fructose-1,6-Bisphosphatase, subunit A, domain 1"/>
    <property type="match status" value="1"/>
</dbReference>
<dbReference type="RefSeq" id="WP_011397125.1">
    <property type="nucleotide sequence ID" value="NC_007645.1"/>
</dbReference>
<reference evidence="12 13" key="1">
    <citation type="journal article" date="2005" name="Nucleic Acids Res.">
        <title>Genomic blueprint of Hahella chejuensis, a marine microbe producing an algicidal agent.</title>
        <authorList>
            <person name="Jeong H."/>
            <person name="Yim J.H."/>
            <person name="Lee C."/>
            <person name="Choi S.-H."/>
            <person name="Park Y.K."/>
            <person name="Yoon S.H."/>
            <person name="Hur C.-G."/>
            <person name="Kang H.-Y."/>
            <person name="Kim D."/>
            <person name="Lee H.H."/>
            <person name="Park K.H."/>
            <person name="Park S.-H."/>
            <person name="Park H.-S."/>
            <person name="Lee H.K."/>
            <person name="Oh T.K."/>
            <person name="Kim J.F."/>
        </authorList>
    </citation>
    <scope>NUCLEOTIDE SEQUENCE [LARGE SCALE GENOMIC DNA]</scope>
    <source>
        <strain evidence="12 13">KCTC 2396</strain>
    </source>
</reference>
<organism evidence="12 13">
    <name type="scientific">Hahella chejuensis (strain KCTC 2396)</name>
    <dbReference type="NCBI Taxonomy" id="349521"/>
    <lineage>
        <taxon>Bacteria</taxon>
        <taxon>Pseudomonadati</taxon>
        <taxon>Pseudomonadota</taxon>
        <taxon>Gammaproteobacteria</taxon>
        <taxon>Oceanospirillales</taxon>
        <taxon>Hahellaceae</taxon>
        <taxon>Hahella</taxon>
    </lineage>
</organism>
<name>Q2SH18_HAHCH</name>
<dbReference type="Pfam" id="PF00459">
    <property type="entry name" value="Inositol_P"/>
    <property type="match status" value="1"/>
</dbReference>
<accession>Q2SH18</accession>
<evidence type="ECO:0000256" key="5">
    <source>
        <dbReference type="ARBA" id="ARBA00022723"/>
    </source>
</evidence>
<evidence type="ECO:0000256" key="4">
    <source>
        <dbReference type="ARBA" id="ARBA00013106"/>
    </source>
</evidence>
<dbReference type="KEGG" id="hch:HCH_03301"/>
<keyword evidence="7" id="KW-0889">Transcription antitermination</keyword>
<feature type="binding site" evidence="11">
    <location>
        <position position="89"/>
    </location>
    <ligand>
        <name>Mg(2+)</name>
        <dbReference type="ChEBI" id="CHEBI:18420"/>
        <label>1</label>
        <note>catalytic</note>
    </ligand>
</feature>
<dbReference type="GO" id="GO:0031564">
    <property type="term" value="P:transcription antitermination"/>
    <property type="evidence" value="ECO:0007669"/>
    <property type="project" value="UniProtKB-KW"/>
</dbReference>
<comment type="similarity">
    <text evidence="3">Belongs to the inositol monophosphatase superfamily.</text>
</comment>
<evidence type="ECO:0000256" key="1">
    <source>
        <dbReference type="ARBA" id="ARBA00001033"/>
    </source>
</evidence>
<dbReference type="InterPro" id="IPR000760">
    <property type="entry name" value="Inositol_monophosphatase-like"/>
</dbReference>
<evidence type="ECO:0000313" key="13">
    <source>
        <dbReference type="Proteomes" id="UP000000238"/>
    </source>
</evidence>
<keyword evidence="13" id="KW-1185">Reference proteome</keyword>
<evidence type="ECO:0000256" key="11">
    <source>
        <dbReference type="PIRSR" id="PIRSR600760-2"/>
    </source>
</evidence>
<evidence type="ECO:0000313" key="12">
    <source>
        <dbReference type="EMBL" id="ABC30056.1"/>
    </source>
</evidence>
<dbReference type="GO" id="GO:0006020">
    <property type="term" value="P:inositol metabolic process"/>
    <property type="evidence" value="ECO:0007669"/>
    <property type="project" value="TreeGrafter"/>
</dbReference>
<keyword evidence="6" id="KW-0378">Hydrolase</keyword>
<keyword evidence="5 11" id="KW-0479">Metal-binding</keyword>